<proteinExistence type="predicted"/>
<dbReference type="RefSeq" id="WP_147866064.1">
    <property type="nucleotide sequence ID" value="NZ_CP036264.1"/>
</dbReference>
<feature type="compositionally biased region" description="Basic and acidic residues" evidence="1">
    <location>
        <begin position="206"/>
        <end position="222"/>
    </location>
</feature>
<feature type="region of interest" description="Disordered" evidence="1">
    <location>
        <begin position="142"/>
        <end position="173"/>
    </location>
</feature>
<feature type="region of interest" description="Disordered" evidence="1">
    <location>
        <begin position="199"/>
        <end position="349"/>
    </location>
</feature>
<dbReference type="EMBL" id="CP036264">
    <property type="protein sequence ID" value="QEF96224.1"/>
    <property type="molecule type" value="Genomic_DNA"/>
</dbReference>
<protein>
    <submittedName>
        <fullName evidence="2">Uncharacterized protein</fullName>
    </submittedName>
</protein>
<dbReference type="Proteomes" id="UP000321353">
    <property type="component" value="Chromosome"/>
</dbReference>
<gene>
    <name evidence="2" type="ORF">Mal15_02510</name>
</gene>
<dbReference type="AlphaFoldDB" id="A0A5B9M9J2"/>
<evidence type="ECO:0000313" key="3">
    <source>
        <dbReference type="Proteomes" id="UP000321353"/>
    </source>
</evidence>
<dbReference type="KEGG" id="smam:Mal15_02510"/>
<organism evidence="2 3">
    <name type="scientific">Stieleria maiorica</name>
    <dbReference type="NCBI Taxonomy" id="2795974"/>
    <lineage>
        <taxon>Bacteria</taxon>
        <taxon>Pseudomonadati</taxon>
        <taxon>Planctomycetota</taxon>
        <taxon>Planctomycetia</taxon>
        <taxon>Pirellulales</taxon>
        <taxon>Pirellulaceae</taxon>
        <taxon>Stieleria</taxon>
    </lineage>
</organism>
<reference evidence="2 3" key="1">
    <citation type="submission" date="2019-02" db="EMBL/GenBank/DDBJ databases">
        <title>Planctomycetal bacteria perform biofilm scaping via a novel small molecule.</title>
        <authorList>
            <person name="Jeske O."/>
            <person name="Boedeker C."/>
            <person name="Wiegand S."/>
            <person name="Breitling P."/>
            <person name="Kallscheuer N."/>
            <person name="Jogler M."/>
            <person name="Rohde M."/>
            <person name="Petersen J."/>
            <person name="Medema M.H."/>
            <person name="Surup F."/>
            <person name="Jogler C."/>
        </authorList>
    </citation>
    <scope>NUCLEOTIDE SEQUENCE [LARGE SCALE GENOMIC DNA]</scope>
    <source>
        <strain evidence="2 3">Mal15</strain>
    </source>
</reference>
<feature type="compositionally biased region" description="Low complexity" evidence="1">
    <location>
        <begin position="156"/>
        <end position="173"/>
    </location>
</feature>
<evidence type="ECO:0000256" key="1">
    <source>
        <dbReference type="SAM" id="MobiDB-lite"/>
    </source>
</evidence>
<keyword evidence="3" id="KW-1185">Reference proteome</keyword>
<evidence type="ECO:0000313" key="2">
    <source>
        <dbReference type="EMBL" id="QEF96224.1"/>
    </source>
</evidence>
<feature type="compositionally biased region" description="Basic and acidic residues" evidence="1">
    <location>
        <begin position="300"/>
        <end position="312"/>
    </location>
</feature>
<name>A0A5B9M9J2_9BACT</name>
<sequence length="686" mass="74180">MKPNKPLDRESLLQLVRQRLERVAENSPQQHQDITGRVVRQLMHDLSQPTPAANSDTVNAVPVPVNEVAAYVDGSLNDLQKQRAITEAATTDPGLMMEIVAALRSQRELRSRQELRREETSQPEELSPDLRSRLIELQHAQGLPRQRPQPQPAATPPLVQTSPTRTPTTTPGKGIPIALIATAAVALFAVGWWARSELVPDGDPVTQERRGTVIPDRDRPIESNDLATDQPNRQGPVLAEIPDVDSAESPETPTSPPSSAPLEIDAPPSKVAVVPREEDRDAPMVAIESPSDGTAGPSESPRDRSPQTDTRRTGKLVARWSQIDGLLLRSDSAPPGERASASQSGPASVAVGSEFELAGDGSGRAMTLQTLPLCRATAMLEGGGELVIAADTQLELTPAGTINLLHGSIALLGIDQNRIVRLGRSLANSVALEGSTQRDASPQQQSRGGEIVVQKTLNGMQVDVTGGPVNVNSQSFTDSRLNLQGPLLAVERIDDAPERLPRWTRERVDRIEVGRNVLAQLSESPNVPATLMQTLASGAVRGDAAATLRGWLVASSGDHLLRLIGSPDPLIREAALQHLRTVGPTDPRHRQIWRRLQVGGNNARTFATVRSLFVNLWSGRRPNATQREQLLRLLQAPEPAARATANYLLRSFYGPGPPFDLNASAAARTRTVNAWRVVISRVSDQR</sequence>
<accession>A0A5B9M9J2</accession>